<dbReference type="Proteomes" id="UP000438182">
    <property type="component" value="Unassembled WGS sequence"/>
</dbReference>
<organism evidence="5 6">
    <name type="scientific">Agromyces seonyuensis</name>
    <dbReference type="NCBI Taxonomy" id="2662446"/>
    <lineage>
        <taxon>Bacteria</taxon>
        <taxon>Bacillati</taxon>
        <taxon>Actinomycetota</taxon>
        <taxon>Actinomycetes</taxon>
        <taxon>Micrococcales</taxon>
        <taxon>Microbacteriaceae</taxon>
        <taxon>Agromyces</taxon>
    </lineage>
</organism>
<dbReference type="SUPFAM" id="SSF55874">
    <property type="entry name" value="ATPase domain of HSP90 chaperone/DNA topoisomerase II/histidine kinase"/>
    <property type="match status" value="1"/>
</dbReference>
<keyword evidence="5" id="KW-0547">Nucleotide-binding</keyword>
<accession>A0A6I4P7R1</accession>
<keyword evidence="4" id="KW-1133">Transmembrane helix</keyword>
<evidence type="ECO:0000256" key="3">
    <source>
        <dbReference type="ARBA" id="ARBA00023012"/>
    </source>
</evidence>
<keyword evidence="3" id="KW-0902">Two-component regulatory system</keyword>
<reference evidence="5 6" key="1">
    <citation type="submission" date="2019-12" db="EMBL/GenBank/DDBJ databases">
        <authorList>
            <person name="Kim Y.S."/>
        </authorList>
    </citation>
    <scope>NUCLEOTIDE SEQUENCE [LARGE SCALE GENOMIC DNA]</scope>
    <source>
        <strain evidence="5 6">MMS17-SY077</strain>
    </source>
</reference>
<keyword evidence="4" id="KW-0472">Membrane</keyword>
<dbReference type="RefSeq" id="WP_160426522.1">
    <property type="nucleotide sequence ID" value="NZ_WSTA01000084.1"/>
</dbReference>
<comment type="caution">
    <text evidence="5">The sequence shown here is derived from an EMBL/GenBank/DDBJ whole genome shotgun (WGS) entry which is preliminary data.</text>
</comment>
<dbReference type="GO" id="GO:0016301">
    <property type="term" value="F:kinase activity"/>
    <property type="evidence" value="ECO:0007669"/>
    <property type="project" value="UniProtKB-KW"/>
</dbReference>
<feature type="transmembrane region" description="Helical" evidence="4">
    <location>
        <begin position="60"/>
        <end position="79"/>
    </location>
</feature>
<keyword evidence="2" id="KW-0418">Kinase</keyword>
<feature type="transmembrane region" description="Helical" evidence="4">
    <location>
        <begin position="117"/>
        <end position="145"/>
    </location>
</feature>
<dbReference type="GO" id="GO:0005524">
    <property type="term" value="F:ATP binding"/>
    <property type="evidence" value="ECO:0007669"/>
    <property type="project" value="UniProtKB-KW"/>
</dbReference>
<name>A0A6I4P7R1_9MICO</name>
<evidence type="ECO:0000256" key="1">
    <source>
        <dbReference type="ARBA" id="ARBA00022679"/>
    </source>
</evidence>
<dbReference type="GO" id="GO:0000160">
    <property type="term" value="P:phosphorelay signal transduction system"/>
    <property type="evidence" value="ECO:0007669"/>
    <property type="project" value="UniProtKB-KW"/>
</dbReference>
<keyword evidence="4" id="KW-0812">Transmembrane</keyword>
<evidence type="ECO:0000313" key="5">
    <source>
        <dbReference type="EMBL" id="MWB99867.1"/>
    </source>
</evidence>
<dbReference type="Gene3D" id="3.30.565.10">
    <property type="entry name" value="Histidine kinase-like ATPase, C-terminal domain"/>
    <property type="match status" value="1"/>
</dbReference>
<dbReference type="PANTHER" id="PTHR24421">
    <property type="entry name" value="NITRATE/NITRITE SENSOR PROTEIN NARX-RELATED"/>
    <property type="match status" value="1"/>
</dbReference>
<evidence type="ECO:0000256" key="2">
    <source>
        <dbReference type="ARBA" id="ARBA00022777"/>
    </source>
</evidence>
<protein>
    <submittedName>
        <fullName evidence="5">ATP-binding protein</fullName>
    </submittedName>
</protein>
<keyword evidence="1" id="KW-0808">Transferase</keyword>
<proteinExistence type="predicted"/>
<dbReference type="AlphaFoldDB" id="A0A6I4P7R1"/>
<dbReference type="InterPro" id="IPR050482">
    <property type="entry name" value="Sensor_HK_TwoCompSys"/>
</dbReference>
<keyword evidence="5" id="KW-0067">ATP-binding</keyword>
<feature type="transmembrane region" description="Helical" evidence="4">
    <location>
        <begin position="166"/>
        <end position="187"/>
    </location>
</feature>
<feature type="transmembrane region" description="Helical" evidence="4">
    <location>
        <begin position="91"/>
        <end position="111"/>
    </location>
</feature>
<evidence type="ECO:0000313" key="6">
    <source>
        <dbReference type="Proteomes" id="UP000438182"/>
    </source>
</evidence>
<gene>
    <name evidence="5" type="ORF">GB864_15070</name>
</gene>
<evidence type="ECO:0000256" key="4">
    <source>
        <dbReference type="SAM" id="Phobius"/>
    </source>
</evidence>
<keyword evidence="6" id="KW-1185">Reference proteome</keyword>
<dbReference type="InterPro" id="IPR036890">
    <property type="entry name" value="HATPase_C_sf"/>
</dbReference>
<sequence length="414" mass="43558">MPAADPRPERFVPRRRTAVSRDEVETVIARAVGLFGIVFAVQTVPAALGQVPALEPGVTAVLMALLYGAVLLIALASVARIGVRTSMTGLALLYLLLLACWPLFVIDADALGGTGPWLYYLANVATASAAVAMPLPWALAYTVIVSGWYSVLRVLPAGGAADPFRAILDGLYVAVLGLVVLAIIWTFRQAARDVDEAQAAALGRYDAAERQHATELERARVDALVHDSVLTTLLSAANAERPAEQELAARMAGDAIRSLDEAGAGVPRGPQRVGLAVLVRRLRSALSTFAAPFTVRVVNAAGVELSVEAVEAVYSASVQALVNSLQHADDPDDPREIRRELRIRGVGTSGVVVEISDDGRGFDPGLVPEQRLGLRISIDERMAGVGGSSRIRTALGVGTVVTVAWPSGVDRGSA</sequence>
<feature type="transmembrane region" description="Helical" evidence="4">
    <location>
        <begin position="27"/>
        <end position="48"/>
    </location>
</feature>
<dbReference type="EMBL" id="WSTA01000084">
    <property type="protein sequence ID" value="MWB99867.1"/>
    <property type="molecule type" value="Genomic_DNA"/>
</dbReference>